<comment type="caution">
    <text evidence="1">The sequence shown here is derived from an EMBL/GenBank/DDBJ whole genome shotgun (WGS) entry which is preliminary data.</text>
</comment>
<evidence type="ECO:0000313" key="1">
    <source>
        <dbReference type="EMBL" id="KUM50014.1"/>
    </source>
</evidence>
<accession>A0A101M2T4</accession>
<organism evidence="1">
    <name type="scientific">Picea glauca</name>
    <name type="common">White spruce</name>
    <name type="synonym">Pinus glauca</name>
    <dbReference type="NCBI Taxonomy" id="3330"/>
    <lineage>
        <taxon>Eukaryota</taxon>
        <taxon>Viridiplantae</taxon>
        <taxon>Streptophyta</taxon>
        <taxon>Embryophyta</taxon>
        <taxon>Tracheophyta</taxon>
        <taxon>Spermatophyta</taxon>
        <taxon>Pinopsida</taxon>
        <taxon>Pinidae</taxon>
        <taxon>Conifers I</taxon>
        <taxon>Pinales</taxon>
        <taxon>Pinaceae</taxon>
        <taxon>Picea</taxon>
    </lineage>
</organism>
<protein>
    <submittedName>
        <fullName evidence="1">Uncharacterized protein</fullName>
    </submittedName>
</protein>
<proteinExistence type="predicted"/>
<geneLocation type="mitochondrion" evidence="1"/>
<name>A0A101M2T4_PICGL</name>
<sequence length="53" mass="5816">MGLLPSCPLIDVITKDDLVEFRGSIGQVKYGLLAIVLLCRMAALVVREDGFEH</sequence>
<dbReference type="EMBL" id="LKAM01000002">
    <property type="protein sequence ID" value="KUM50014.1"/>
    <property type="molecule type" value="Genomic_DNA"/>
</dbReference>
<keyword evidence="1" id="KW-0496">Mitochondrion</keyword>
<gene>
    <name evidence="1" type="ORF">ABT39_MTgene3242</name>
</gene>
<reference evidence="1" key="1">
    <citation type="journal article" date="2015" name="Genome Biol. Evol.">
        <title>Organellar Genomes of White Spruce (Picea glauca): Assembly and Annotation.</title>
        <authorList>
            <person name="Jackman S.D."/>
            <person name="Warren R.L."/>
            <person name="Gibb E.A."/>
            <person name="Vandervalk B.P."/>
            <person name="Mohamadi H."/>
            <person name="Chu J."/>
            <person name="Raymond A."/>
            <person name="Pleasance S."/>
            <person name="Coope R."/>
            <person name="Wildung M.R."/>
            <person name="Ritland C.E."/>
            <person name="Bousquet J."/>
            <person name="Jones S.J."/>
            <person name="Bohlmann J."/>
            <person name="Birol I."/>
        </authorList>
    </citation>
    <scope>NUCLEOTIDE SEQUENCE [LARGE SCALE GENOMIC DNA]</scope>
    <source>
        <tissue evidence="1">Flushing bud</tissue>
    </source>
</reference>
<dbReference type="AlphaFoldDB" id="A0A101M2T4"/>